<gene>
    <name evidence="1" type="ORF">E4U01_00710</name>
</gene>
<accession>A0A4Y9FTZ3</accession>
<reference evidence="1 2" key="1">
    <citation type="submission" date="2019-03" db="EMBL/GenBank/DDBJ databases">
        <title>Diversity of the mouse oral microbiome.</title>
        <authorList>
            <person name="Joseph S."/>
            <person name="Aduse-Opoku J."/>
            <person name="Curtis M."/>
            <person name="Wade W."/>
            <person name="Hashim A."/>
        </authorList>
    </citation>
    <scope>NUCLEOTIDE SEQUENCE [LARGE SCALE GENOMIC DNA]</scope>
    <source>
        <strain evidence="1 2">HT4</strain>
    </source>
</reference>
<sequence>MTSSFEQSDVYPATGSYFLLTNGVVPPQGSSNHILTILLNRYCSLIAPYHCTDEHDRTSHF</sequence>
<proteinExistence type="predicted"/>
<dbReference type="Proteomes" id="UP000297747">
    <property type="component" value="Unassembled WGS sequence"/>
</dbReference>
<organism evidence="1 2">
    <name type="scientific">Streptococcus acidominimus</name>
    <dbReference type="NCBI Taxonomy" id="1326"/>
    <lineage>
        <taxon>Bacteria</taxon>
        <taxon>Bacillati</taxon>
        <taxon>Bacillota</taxon>
        <taxon>Bacilli</taxon>
        <taxon>Lactobacillales</taxon>
        <taxon>Streptococcaceae</taxon>
        <taxon>Streptococcus</taxon>
    </lineage>
</organism>
<dbReference type="RefSeq" id="WP_135052006.1">
    <property type="nucleotide sequence ID" value="NZ_CAKOCW010000007.1"/>
</dbReference>
<comment type="caution">
    <text evidence="1">The sequence shown here is derived from an EMBL/GenBank/DDBJ whole genome shotgun (WGS) entry which is preliminary data.</text>
</comment>
<evidence type="ECO:0000313" key="1">
    <source>
        <dbReference type="EMBL" id="TFU31963.1"/>
    </source>
</evidence>
<name>A0A4Y9FTZ3_STRAI</name>
<evidence type="ECO:0000313" key="2">
    <source>
        <dbReference type="Proteomes" id="UP000297747"/>
    </source>
</evidence>
<dbReference type="EMBL" id="SPQA01000001">
    <property type="protein sequence ID" value="TFU31963.1"/>
    <property type="molecule type" value="Genomic_DNA"/>
</dbReference>
<dbReference type="AlphaFoldDB" id="A0A4Y9FTZ3"/>
<protein>
    <submittedName>
        <fullName evidence="1">Uncharacterized protein</fullName>
    </submittedName>
</protein>